<name>A0A9D2HL91_9FIRM</name>
<feature type="transmembrane region" description="Helical" evidence="5">
    <location>
        <begin position="220"/>
        <end position="244"/>
    </location>
</feature>
<evidence type="ECO:0000256" key="3">
    <source>
        <dbReference type="ARBA" id="ARBA00022989"/>
    </source>
</evidence>
<evidence type="ECO:0000256" key="2">
    <source>
        <dbReference type="ARBA" id="ARBA00022692"/>
    </source>
</evidence>
<gene>
    <name evidence="6" type="ORF">IAA07_13215</name>
</gene>
<reference evidence="6" key="1">
    <citation type="journal article" date="2021" name="PeerJ">
        <title>Extensive microbial diversity within the chicken gut microbiome revealed by metagenomics and culture.</title>
        <authorList>
            <person name="Gilroy R."/>
            <person name="Ravi A."/>
            <person name="Getino M."/>
            <person name="Pursley I."/>
            <person name="Horton D.L."/>
            <person name="Alikhan N.F."/>
            <person name="Baker D."/>
            <person name="Gharbi K."/>
            <person name="Hall N."/>
            <person name="Watson M."/>
            <person name="Adriaenssens E.M."/>
            <person name="Foster-Nyarko E."/>
            <person name="Jarju S."/>
            <person name="Secka A."/>
            <person name="Antonio M."/>
            <person name="Oren A."/>
            <person name="Chaudhuri R.R."/>
            <person name="La Ragione R."/>
            <person name="Hildebrand F."/>
            <person name="Pallen M.J."/>
        </authorList>
    </citation>
    <scope>NUCLEOTIDE SEQUENCE</scope>
    <source>
        <strain evidence="6">CHK178-16964</strain>
    </source>
</reference>
<evidence type="ECO:0000313" key="7">
    <source>
        <dbReference type="Proteomes" id="UP000823900"/>
    </source>
</evidence>
<feature type="transmembrane region" description="Helical" evidence="5">
    <location>
        <begin position="94"/>
        <end position="113"/>
    </location>
</feature>
<keyword evidence="3 5" id="KW-1133">Transmembrane helix</keyword>
<accession>A0A9D2HL91</accession>
<dbReference type="EMBL" id="DWZA01000108">
    <property type="protein sequence ID" value="HJA72509.1"/>
    <property type="molecule type" value="Genomic_DNA"/>
</dbReference>
<dbReference type="PANTHER" id="PTHR43427">
    <property type="entry name" value="CHLORIDE CHANNEL PROTEIN CLC-E"/>
    <property type="match status" value="1"/>
</dbReference>
<dbReference type="InterPro" id="IPR050368">
    <property type="entry name" value="ClC-type_chloride_channel"/>
</dbReference>
<protein>
    <submittedName>
        <fullName evidence="6">Chloride channel protein</fullName>
    </submittedName>
</protein>
<dbReference type="Pfam" id="PF00654">
    <property type="entry name" value="Voltage_CLC"/>
    <property type="match status" value="1"/>
</dbReference>
<dbReference type="GO" id="GO:0015108">
    <property type="term" value="F:chloride transmembrane transporter activity"/>
    <property type="evidence" value="ECO:0007669"/>
    <property type="project" value="InterPro"/>
</dbReference>
<dbReference type="AlphaFoldDB" id="A0A9D2HL91"/>
<dbReference type="Gene3D" id="1.10.3080.10">
    <property type="entry name" value="Clc chloride channel"/>
    <property type="match status" value="1"/>
</dbReference>
<dbReference type="PRINTS" id="PR00762">
    <property type="entry name" value="CLCHANNEL"/>
</dbReference>
<dbReference type="SUPFAM" id="SSF81340">
    <property type="entry name" value="Clc chloride channel"/>
    <property type="match status" value="1"/>
</dbReference>
<dbReference type="InterPro" id="IPR014743">
    <property type="entry name" value="Cl-channel_core"/>
</dbReference>
<keyword evidence="2 5" id="KW-0812">Transmembrane</keyword>
<dbReference type="InterPro" id="IPR001807">
    <property type="entry name" value="ClC"/>
</dbReference>
<organism evidence="6 7">
    <name type="scientific">Candidatus Lachnoclostridium stercoravium</name>
    <dbReference type="NCBI Taxonomy" id="2838633"/>
    <lineage>
        <taxon>Bacteria</taxon>
        <taxon>Bacillati</taxon>
        <taxon>Bacillota</taxon>
        <taxon>Clostridia</taxon>
        <taxon>Lachnospirales</taxon>
        <taxon>Lachnospiraceae</taxon>
    </lineage>
</organism>
<evidence type="ECO:0000256" key="4">
    <source>
        <dbReference type="ARBA" id="ARBA00023136"/>
    </source>
</evidence>
<feature type="transmembrane region" description="Helical" evidence="5">
    <location>
        <begin position="178"/>
        <end position="200"/>
    </location>
</feature>
<feature type="transmembrane region" description="Helical" evidence="5">
    <location>
        <begin position="256"/>
        <end position="275"/>
    </location>
</feature>
<proteinExistence type="predicted"/>
<evidence type="ECO:0000313" key="6">
    <source>
        <dbReference type="EMBL" id="HJA72509.1"/>
    </source>
</evidence>
<feature type="transmembrane region" description="Helical" evidence="5">
    <location>
        <begin position="20"/>
        <end position="42"/>
    </location>
</feature>
<feature type="transmembrane region" description="Helical" evidence="5">
    <location>
        <begin position="146"/>
        <end position="166"/>
    </location>
</feature>
<evidence type="ECO:0000256" key="1">
    <source>
        <dbReference type="ARBA" id="ARBA00004141"/>
    </source>
</evidence>
<dbReference type="GO" id="GO:0016020">
    <property type="term" value="C:membrane"/>
    <property type="evidence" value="ECO:0007669"/>
    <property type="project" value="UniProtKB-SubCell"/>
</dbReference>
<dbReference type="PANTHER" id="PTHR43427:SF12">
    <property type="entry name" value="CHLORIDE TRANSPORTER"/>
    <property type="match status" value="1"/>
</dbReference>
<feature type="transmembrane region" description="Helical" evidence="5">
    <location>
        <begin position="54"/>
        <end position="73"/>
    </location>
</feature>
<keyword evidence="4 5" id="KW-0472">Membrane</keyword>
<feature type="transmembrane region" description="Helical" evidence="5">
    <location>
        <begin position="377"/>
        <end position="397"/>
    </location>
</feature>
<dbReference type="Proteomes" id="UP000823900">
    <property type="component" value="Unassembled WGS sequence"/>
</dbReference>
<comment type="subcellular location">
    <subcellularLocation>
        <location evidence="1">Membrane</location>
        <topology evidence="1">Multi-pass membrane protein</topology>
    </subcellularLocation>
</comment>
<sequence>MYRFEMHTPWGDNFHYFFKWTCISCFIGLLVGAVGMIFGYGVRAVTAVWTEHDWTLYLLPLCGAAIVWLYKTFHEEKNNGTNMVLEAISSDRNITFATAPLIFISTLLTHVAAGSSGREGAALQLGGSLGNQIGRLLDLDEKDKKIAVMCGMSACFAALFGTPLTAGIFSMEVVSIGVMYYAALVPCLFSAFIGAGIARLCGLPPEQFLLETVPQFTLKAAVFTILLGILCAAVSVVFCIILHQSERTYRRLFSNAYVRILAASAIFIILTLLSGTRDYNGSGMELIARCMEGEPVRYEAFLMKMIFTGAVLGAGFKGGEIVPTMCVGATFGAAAGQLLGIDPALCAACGTAALFVGVTNCPVATVFLAFEMFGFQAMPYFALIVAVSFTLSGYYGLYKSQKFIYSKIRTEYINIRSH</sequence>
<comment type="caution">
    <text evidence="6">The sequence shown here is derived from an EMBL/GenBank/DDBJ whole genome shotgun (WGS) entry which is preliminary data.</text>
</comment>
<evidence type="ECO:0000256" key="5">
    <source>
        <dbReference type="SAM" id="Phobius"/>
    </source>
</evidence>
<reference evidence="6" key="2">
    <citation type="submission" date="2021-04" db="EMBL/GenBank/DDBJ databases">
        <authorList>
            <person name="Gilroy R."/>
        </authorList>
    </citation>
    <scope>NUCLEOTIDE SEQUENCE</scope>
    <source>
        <strain evidence="6">CHK178-16964</strain>
    </source>
</reference>